<dbReference type="PANTHER" id="PTHR46246:SF1">
    <property type="entry name" value="GUANOSINE-3',5'-BIS(DIPHOSPHATE) 3'-PYROPHOSPHOHYDROLASE MESH1"/>
    <property type="match status" value="1"/>
</dbReference>
<dbReference type="Proteomes" id="UP001596053">
    <property type="component" value="Unassembled WGS sequence"/>
</dbReference>
<dbReference type="Pfam" id="PF13328">
    <property type="entry name" value="HD_4"/>
    <property type="match status" value="1"/>
</dbReference>
<dbReference type="EMBL" id="JBHSLW010000010">
    <property type="protein sequence ID" value="MFC5419687.1"/>
    <property type="molecule type" value="Genomic_DNA"/>
</dbReference>
<dbReference type="SUPFAM" id="SSF109604">
    <property type="entry name" value="HD-domain/PDEase-like"/>
    <property type="match status" value="1"/>
</dbReference>
<sequence length="195" mass="21000">MREYDRILRDHIALVTHAAGFAARVHAGQTRKGESGPSFILHLAEVADLLAKALEEPDAELVAAAWLHDAVEKTKITSDEIESVFGPRVASLVAEVSDDKSLPEAERHRMQIETIGEKSEAARLLRLADKISGLRELAEDPPAGWDTTRRRDWLQYATDVAAGCRGLNGALDLLFDQAAAAAAKSIDESPAPGAG</sequence>
<dbReference type="PANTHER" id="PTHR46246">
    <property type="entry name" value="GUANOSINE-3',5'-BIS(DIPHOSPHATE) 3'-PYROPHOSPHOHYDROLASE MESH1"/>
    <property type="match status" value="1"/>
</dbReference>
<organism evidence="1 2">
    <name type="scientific">Bosea eneae</name>
    <dbReference type="NCBI Taxonomy" id="151454"/>
    <lineage>
        <taxon>Bacteria</taxon>
        <taxon>Pseudomonadati</taxon>
        <taxon>Pseudomonadota</taxon>
        <taxon>Alphaproteobacteria</taxon>
        <taxon>Hyphomicrobiales</taxon>
        <taxon>Boseaceae</taxon>
        <taxon>Bosea</taxon>
    </lineage>
</organism>
<dbReference type="RefSeq" id="WP_377797588.1">
    <property type="nucleotide sequence ID" value="NZ_JBHSLW010000010.1"/>
</dbReference>
<dbReference type="InterPro" id="IPR052194">
    <property type="entry name" value="MESH1"/>
</dbReference>
<name>A0ABW0IN30_9HYPH</name>
<evidence type="ECO:0000313" key="1">
    <source>
        <dbReference type="EMBL" id="MFC5419687.1"/>
    </source>
</evidence>
<comment type="caution">
    <text evidence="1">The sequence shown here is derived from an EMBL/GenBank/DDBJ whole genome shotgun (WGS) entry which is preliminary data.</text>
</comment>
<evidence type="ECO:0000313" key="2">
    <source>
        <dbReference type="Proteomes" id="UP001596053"/>
    </source>
</evidence>
<reference evidence="2" key="1">
    <citation type="journal article" date="2019" name="Int. J. Syst. Evol. Microbiol.">
        <title>The Global Catalogue of Microorganisms (GCM) 10K type strain sequencing project: providing services to taxonomists for standard genome sequencing and annotation.</title>
        <authorList>
            <consortium name="The Broad Institute Genomics Platform"/>
            <consortium name="The Broad Institute Genome Sequencing Center for Infectious Disease"/>
            <person name="Wu L."/>
            <person name="Ma J."/>
        </authorList>
    </citation>
    <scope>NUCLEOTIDE SEQUENCE [LARGE SCALE GENOMIC DNA]</scope>
    <source>
        <strain evidence="2">NCAIM B.01391</strain>
    </source>
</reference>
<dbReference type="Gene3D" id="1.10.3210.10">
    <property type="entry name" value="Hypothetical protein af1432"/>
    <property type="match status" value="1"/>
</dbReference>
<keyword evidence="2" id="KW-1185">Reference proteome</keyword>
<proteinExistence type="predicted"/>
<accession>A0ABW0IN30</accession>
<gene>
    <name evidence="1" type="ORF">ACFPOB_08935</name>
</gene>
<protein>
    <submittedName>
        <fullName evidence="1">HD domain-containing protein</fullName>
    </submittedName>
</protein>